<evidence type="ECO:0000259" key="3">
    <source>
        <dbReference type="Pfam" id="PF24493"/>
    </source>
</evidence>
<proteinExistence type="predicted"/>
<dbReference type="InterPro" id="IPR016024">
    <property type="entry name" value="ARM-type_fold"/>
</dbReference>
<evidence type="ECO:0008006" key="7">
    <source>
        <dbReference type="Google" id="ProtNLM"/>
    </source>
</evidence>
<evidence type="ECO:0000313" key="6">
    <source>
        <dbReference type="Proteomes" id="UP001367676"/>
    </source>
</evidence>
<dbReference type="Proteomes" id="UP001367676">
    <property type="component" value="Unassembled WGS sequence"/>
</dbReference>
<keyword evidence="6" id="KW-1185">Reference proteome</keyword>
<evidence type="ECO:0000256" key="2">
    <source>
        <dbReference type="ARBA" id="ARBA00023242"/>
    </source>
</evidence>
<name>A0AAN9TXZ3_9HEMI</name>
<evidence type="ECO:0000256" key="1">
    <source>
        <dbReference type="ARBA" id="ARBA00004123"/>
    </source>
</evidence>
<organism evidence="5 6">
    <name type="scientific">Parthenolecanium corni</name>
    <dbReference type="NCBI Taxonomy" id="536013"/>
    <lineage>
        <taxon>Eukaryota</taxon>
        <taxon>Metazoa</taxon>
        <taxon>Ecdysozoa</taxon>
        <taxon>Arthropoda</taxon>
        <taxon>Hexapoda</taxon>
        <taxon>Insecta</taxon>
        <taxon>Pterygota</taxon>
        <taxon>Neoptera</taxon>
        <taxon>Paraneoptera</taxon>
        <taxon>Hemiptera</taxon>
        <taxon>Sternorrhyncha</taxon>
        <taxon>Coccoidea</taxon>
        <taxon>Coccidae</taxon>
        <taxon>Parthenolecanium</taxon>
    </lineage>
</organism>
<dbReference type="InterPro" id="IPR011989">
    <property type="entry name" value="ARM-like"/>
</dbReference>
<feature type="domain" description="INTS4 8 helical bundle" evidence="3">
    <location>
        <begin position="611"/>
        <end position="822"/>
    </location>
</feature>
<dbReference type="InterPro" id="IPR056235">
    <property type="entry name" value="INTS4_8HBD"/>
</dbReference>
<gene>
    <name evidence="5" type="ORF">V9T40_007701</name>
</gene>
<dbReference type="AlphaFoldDB" id="A0AAN9TXZ3"/>
<dbReference type="Pfam" id="PF24493">
    <property type="entry name" value="INTS4_8HBD"/>
    <property type="match status" value="1"/>
</dbReference>
<feature type="domain" description="Integrator complex subunit 4/Protein SIEL C-terminal Ig-like" evidence="4">
    <location>
        <begin position="831"/>
        <end position="964"/>
    </location>
</feature>
<dbReference type="GO" id="GO:0016180">
    <property type="term" value="P:snRNA processing"/>
    <property type="evidence" value="ECO:0007669"/>
    <property type="project" value="TreeGrafter"/>
</dbReference>
<dbReference type="GO" id="GO:0032039">
    <property type="term" value="C:integrator complex"/>
    <property type="evidence" value="ECO:0007669"/>
    <property type="project" value="TreeGrafter"/>
</dbReference>
<reference evidence="5 6" key="1">
    <citation type="submission" date="2024-03" db="EMBL/GenBank/DDBJ databases">
        <title>Adaptation during the transition from Ophiocordyceps entomopathogen to insect associate is accompanied by gene loss and intensified selection.</title>
        <authorList>
            <person name="Ward C.M."/>
            <person name="Onetto C.A."/>
            <person name="Borneman A.R."/>
        </authorList>
    </citation>
    <scope>NUCLEOTIDE SEQUENCE [LARGE SCALE GENOMIC DNA]</scope>
    <source>
        <strain evidence="5">AWRI1</strain>
        <tissue evidence="5">Single Adult Female</tissue>
    </source>
</reference>
<dbReference type="InterPro" id="IPR057412">
    <property type="entry name" value="INTS4_C"/>
</dbReference>
<keyword evidence="2" id="KW-0539">Nucleus</keyword>
<evidence type="ECO:0000313" key="5">
    <source>
        <dbReference type="EMBL" id="KAK7592949.1"/>
    </source>
</evidence>
<dbReference type="PANTHER" id="PTHR20938">
    <property type="entry name" value="INTEGRATOR COMPLEX SUBUNIT 4"/>
    <property type="match status" value="1"/>
</dbReference>
<comment type="subcellular location">
    <subcellularLocation>
        <location evidence="1">Nucleus</location>
    </subcellularLocation>
</comment>
<dbReference type="PANTHER" id="PTHR20938:SF0">
    <property type="entry name" value="INTEGRATOR COMPLEX SUBUNIT 4"/>
    <property type="match status" value="1"/>
</dbReference>
<evidence type="ECO:0000259" key="4">
    <source>
        <dbReference type="Pfam" id="PF25458"/>
    </source>
</evidence>
<dbReference type="Gene3D" id="1.25.10.10">
    <property type="entry name" value="Leucine-rich Repeat Variant"/>
    <property type="match status" value="1"/>
</dbReference>
<dbReference type="Pfam" id="PF25458">
    <property type="entry name" value="INTS4_C"/>
    <property type="match status" value="1"/>
</dbReference>
<dbReference type="SUPFAM" id="SSF48371">
    <property type="entry name" value="ARM repeat"/>
    <property type="match status" value="1"/>
</dbReference>
<dbReference type="EMBL" id="JBBCAQ010000020">
    <property type="protein sequence ID" value="KAK7592949.1"/>
    <property type="molecule type" value="Genomic_DNA"/>
</dbReference>
<sequence>MAALLKKRALAEYSTQITEEAPPQKYKCVLKPVTSSNSAFAFVSLLETNNNNLQLLLRISEALHFYEKDIPDPEAVTKLGDHFRKEKESAVRVIILSIFSDMGSLPDVNAQLTLLIIEETISLLKHETSHKVLNQGLSTLLRLGKKLSTNHSLHLKLIQQAKEHLTDTSPSVKCKCFDIFGELLPIQSQPDTSMQNQILRLLGEYIHNEDARTRSCAYKNMLTLHNRGLKLDTSIYPEVCVALKDDYENVRVVGLKLIWLFGTTYPKTLVKPSNGDSDSEICLIDDAFGNICNCITDLSIRVRTEAAQLLGTMTSVSLPVLLQTLDKRLMADMRKKKSAHERAVESVATGTWVRGRGYTQDKAKEQLEEDQVNIMKSGAYGAFVHGLEDEYLEVRSVSIDSICMLSVNEPNFAIVALDFLVDMFNDDIQEVRLKAIDSLCKMSDHIEFREDQLEIILGLLEDSSMDVREGLQRILSSCSFVTKDCLQICVNNLLDSLKKYPQDKKSIWNCFHKMGSLHASLTLPLVPELLAIHPFFDTPEPNVDDPAYIGILLLIFNAAKHCSTILQLLEEKTVKHYSYLRDTMPHLVPYLPLSSSLTSTEMKSVPTATAKFMDTVLKRIETVENPRILISLLKVAEKDLSRLSQIDTEVAGTARFNSLFISSQLLFARVTKNKLWSSDACVEQQNLMKKSIGKLLKNSIKMQHLFVGLSSAELAAVRQFKLKALALLLVFVFKAAGQSTVNQTVRALCHYFITQVDEVNRFLVEENIPGEAFTYQVRKELSLLEEIKTESKKPSVLKPELVSRMLLPLIEDLKPVSPPKPNFNIKMCNAVINSPIGGPDTTYKFTAGLVMSVPLDAEISYLSSTKPLRLRLKYPDQQTHLIVPRIDHLRPNQFYSDAKNMYRLVTTALISHQVWSEACFVELNLVLDFTDIEGAIVHSLHPLNELCVVSLCKPVKLHVSPKPVRRGI</sequence>
<comment type="caution">
    <text evidence="5">The sequence shown here is derived from an EMBL/GenBank/DDBJ whole genome shotgun (WGS) entry which is preliminary data.</text>
</comment>
<accession>A0AAN9TXZ3</accession>
<protein>
    <recommendedName>
        <fullName evidence="7">Integrator complex subunit 4</fullName>
    </recommendedName>
</protein>